<dbReference type="CDD" id="cd06170">
    <property type="entry name" value="LuxR_C_like"/>
    <property type="match status" value="1"/>
</dbReference>
<dbReference type="InterPro" id="IPR036388">
    <property type="entry name" value="WH-like_DNA-bd_sf"/>
</dbReference>
<organism evidence="3 4">
    <name type="scientific">Chania multitudinisentens RB-25</name>
    <dbReference type="NCBI Taxonomy" id="1441930"/>
    <lineage>
        <taxon>Bacteria</taxon>
        <taxon>Pseudomonadati</taxon>
        <taxon>Pseudomonadota</taxon>
        <taxon>Gammaproteobacteria</taxon>
        <taxon>Enterobacterales</taxon>
        <taxon>Yersiniaceae</taxon>
        <taxon>Chania</taxon>
    </lineage>
</organism>
<feature type="domain" description="HTH luxR-type" evidence="2">
    <location>
        <begin position="141"/>
        <end position="206"/>
    </location>
</feature>
<reference evidence="3 4" key="1">
    <citation type="submission" date="2014-01" db="EMBL/GenBank/DDBJ databases">
        <title>Isolation of Serratia multitudinisentens RB-25 from Ex-Landfill site.</title>
        <authorList>
            <person name="Robson E.H.J."/>
        </authorList>
    </citation>
    <scope>NUCLEOTIDE SEQUENCE [LARGE SCALE GENOMIC DNA]</scope>
    <source>
        <strain evidence="3 4">RB-25</strain>
    </source>
</reference>
<proteinExistence type="predicted"/>
<dbReference type="EMBL" id="CP007044">
    <property type="protein sequence ID" value="AHG23021.1"/>
    <property type="molecule type" value="Genomic_DNA"/>
</dbReference>
<dbReference type="GO" id="GO:0006355">
    <property type="term" value="P:regulation of DNA-templated transcription"/>
    <property type="evidence" value="ECO:0007669"/>
    <property type="project" value="InterPro"/>
</dbReference>
<evidence type="ECO:0000313" key="4">
    <source>
        <dbReference type="Proteomes" id="UP000019030"/>
    </source>
</evidence>
<dbReference type="PROSITE" id="PS50043">
    <property type="entry name" value="HTH_LUXR_2"/>
    <property type="match status" value="1"/>
</dbReference>
<dbReference type="Proteomes" id="UP000019030">
    <property type="component" value="Chromosome"/>
</dbReference>
<accession>W0LH03</accession>
<keyword evidence="4" id="KW-1185">Reference proteome</keyword>
<dbReference type="Pfam" id="PF00196">
    <property type="entry name" value="GerE"/>
    <property type="match status" value="1"/>
</dbReference>
<dbReference type="GO" id="GO:0003677">
    <property type="term" value="F:DNA binding"/>
    <property type="evidence" value="ECO:0007669"/>
    <property type="project" value="UniProtKB-KW"/>
</dbReference>
<protein>
    <recommendedName>
        <fullName evidence="2">HTH luxR-type domain-containing protein</fullName>
    </recommendedName>
</protein>
<keyword evidence="1" id="KW-0238">DNA-binding</keyword>
<reference evidence="3 4" key="2">
    <citation type="submission" date="2015-03" db="EMBL/GenBank/DDBJ databases">
        <authorList>
            <person name="Chan K.-G."/>
        </authorList>
    </citation>
    <scope>NUCLEOTIDE SEQUENCE [LARGE SCALE GENOMIC DNA]</scope>
    <source>
        <strain evidence="3 4">RB-25</strain>
    </source>
</reference>
<evidence type="ECO:0000313" key="3">
    <source>
        <dbReference type="EMBL" id="AHG23021.1"/>
    </source>
</evidence>
<dbReference type="PRINTS" id="PR00038">
    <property type="entry name" value="HTHLUXR"/>
</dbReference>
<evidence type="ECO:0000259" key="2">
    <source>
        <dbReference type="PROSITE" id="PS50043"/>
    </source>
</evidence>
<dbReference type="InterPro" id="IPR016032">
    <property type="entry name" value="Sig_transdc_resp-reg_C-effctor"/>
</dbReference>
<dbReference type="SMART" id="SM00421">
    <property type="entry name" value="HTH_LUXR"/>
    <property type="match status" value="1"/>
</dbReference>
<dbReference type="AlphaFoldDB" id="W0LH03"/>
<dbReference type="SUPFAM" id="SSF46894">
    <property type="entry name" value="C-terminal effector domain of the bipartite response regulators"/>
    <property type="match status" value="1"/>
</dbReference>
<dbReference type="InterPro" id="IPR000792">
    <property type="entry name" value="Tscrpt_reg_LuxR_C"/>
</dbReference>
<evidence type="ECO:0000256" key="1">
    <source>
        <dbReference type="ARBA" id="ARBA00023125"/>
    </source>
</evidence>
<dbReference type="Gene3D" id="1.10.10.10">
    <property type="entry name" value="Winged helix-like DNA-binding domain superfamily/Winged helix DNA-binding domain"/>
    <property type="match status" value="1"/>
</dbReference>
<dbReference type="KEGG" id="sfo:Z042_23870"/>
<dbReference type="RefSeq" id="WP_024912978.1">
    <property type="nucleotide sequence ID" value="NZ_CP007044.2"/>
</dbReference>
<dbReference type="OrthoDB" id="6623348at2"/>
<sequence length="221" mass="25101">MNQKKIALQCACSFTRIGLETLINNTFSPKMITFFDDINMREHIESKANEALASDIVIIVIGHDDYTPALLLDLICGCLFRISSRSKIVLLGDRKYIKILQRYLGSFKNIWAFLDISLSTKQLQQQLFNTSLFKVGMYERELFTTTALTQRELLVLHRLLNGQSAIQVANDLCISEKTVSCHKRSGLAKLDARSLQPLLMPGDDKKTLHPRLYPAANTVFY</sequence>
<gene>
    <name evidence="3" type="ORF">Z042_23870</name>
</gene>
<dbReference type="STRING" id="1441930.Z042_23870"/>
<name>W0LH03_9GAMM</name>
<dbReference type="PATRIC" id="fig|1441930.4.peg.4717"/>
<dbReference type="eggNOG" id="ENOG5032JWG">
    <property type="taxonomic scope" value="Bacteria"/>
</dbReference>
<dbReference type="HOGENOM" id="CLU_106723_0_0_6"/>